<gene>
    <name evidence="1" type="ORF">C7C56_013085</name>
</gene>
<keyword evidence="2" id="KW-1185">Reference proteome</keyword>
<proteinExistence type="predicted"/>
<sequence length="127" mass="13848">MSVQQLFLDFSAYLHSSHFRDLARNPEFPQHALMLSWSGHTAMSSISAGRSSVCARGVCAMHAAAGAARQASTSAWAASWIVEGGCSMEQSIKGATPLLTGASSVFKRVRKLEIRRVISYLQRLMFL</sequence>
<name>A0A2U2HKI8_9BURK</name>
<dbReference type="AlphaFoldDB" id="A0A2U2HKI8"/>
<organism evidence="1 2">
    <name type="scientific">Massilia glaciei</name>
    <dbReference type="NCBI Taxonomy" id="1524097"/>
    <lineage>
        <taxon>Bacteria</taxon>
        <taxon>Pseudomonadati</taxon>
        <taxon>Pseudomonadota</taxon>
        <taxon>Betaproteobacteria</taxon>
        <taxon>Burkholderiales</taxon>
        <taxon>Oxalobacteraceae</taxon>
        <taxon>Telluria group</taxon>
        <taxon>Massilia</taxon>
    </lineage>
</organism>
<accession>A0A2U2HKI8</accession>
<evidence type="ECO:0000313" key="2">
    <source>
        <dbReference type="Proteomes" id="UP000241421"/>
    </source>
</evidence>
<dbReference type="Proteomes" id="UP000241421">
    <property type="component" value="Unassembled WGS sequence"/>
</dbReference>
<dbReference type="EMBL" id="PXWF02000221">
    <property type="protein sequence ID" value="PWF47956.1"/>
    <property type="molecule type" value="Genomic_DNA"/>
</dbReference>
<reference evidence="1 2" key="1">
    <citation type="submission" date="2018-04" db="EMBL/GenBank/DDBJ databases">
        <title>Massilia violaceinigra sp. nov., a novel purple-pigmented bacterium isolated from Tianshan glacier, Xinjiang, China.</title>
        <authorList>
            <person name="Wang H."/>
        </authorList>
    </citation>
    <scope>NUCLEOTIDE SEQUENCE [LARGE SCALE GENOMIC DNA]</scope>
    <source>
        <strain evidence="1 2">B448-2</strain>
    </source>
</reference>
<evidence type="ECO:0000313" key="1">
    <source>
        <dbReference type="EMBL" id="PWF47956.1"/>
    </source>
</evidence>
<protein>
    <submittedName>
        <fullName evidence="1">Uncharacterized protein</fullName>
    </submittedName>
</protein>
<comment type="caution">
    <text evidence="1">The sequence shown here is derived from an EMBL/GenBank/DDBJ whole genome shotgun (WGS) entry which is preliminary data.</text>
</comment>